<dbReference type="PANTHER" id="PTHR10956">
    <property type="entry name" value="60S RIBOSOMAL PROTEIN L31"/>
    <property type="match status" value="1"/>
</dbReference>
<dbReference type="EMBL" id="AUZY01002670">
    <property type="protein sequence ID" value="EQD71773.1"/>
    <property type="molecule type" value="Genomic_DNA"/>
</dbReference>
<dbReference type="InterPro" id="IPR020052">
    <property type="entry name" value="Ribosomal_eL31_CS"/>
</dbReference>
<evidence type="ECO:0000256" key="1">
    <source>
        <dbReference type="ARBA" id="ARBA00010808"/>
    </source>
</evidence>
<evidence type="ECO:0000256" key="2">
    <source>
        <dbReference type="ARBA" id="ARBA00022980"/>
    </source>
</evidence>
<reference evidence="4" key="2">
    <citation type="journal article" date="2014" name="ISME J.">
        <title>Microbial stratification in low pH oxic and suboxic macroscopic growths along an acid mine drainage.</title>
        <authorList>
            <person name="Mendez-Garcia C."/>
            <person name="Mesa V."/>
            <person name="Sprenger R.R."/>
            <person name="Richter M."/>
            <person name="Diez M.S."/>
            <person name="Solano J."/>
            <person name="Bargiela R."/>
            <person name="Golyshina O.V."/>
            <person name="Manteca A."/>
            <person name="Ramos J.L."/>
            <person name="Gallego J.R."/>
            <person name="Llorente I."/>
            <person name="Martins Dos Santos V.A."/>
            <person name="Jensen O.N."/>
            <person name="Pelaez A.I."/>
            <person name="Sanchez J."/>
            <person name="Ferrer M."/>
        </authorList>
    </citation>
    <scope>NUCLEOTIDE SEQUENCE</scope>
</reference>
<dbReference type="GO" id="GO:0003735">
    <property type="term" value="F:structural constituent of ribosome"/>
    <property type="evidence" value="ECO:0007669"/>
    <property type="project" value="InterPro"/>
</dbReference>
<dbReference type="GO" id="GO:0022625">
    <property type="term" value="C:cytosolic large ribosomal subunit"/>
    <property type="evidence" value="ECO:0007669"/>
    <property type="project" value="TreeGrafter"/>
</dbReference>
<comment type="caution">
    <text evidence="4">The sequence shown here is derived from an EMBL/GenBank/DDBJ whole genome shotgun (WGS) entry which is preliminary data.</text>
</comment>
<keyword evidence="2 4" id="KW-0689">Ribosomal protein</keyword>
<evidence type="ECO:0000313" key="4">
    <source>
        <dbReference type="EMBL" id="EQD71773.1"/>
    </source>
</evidence>
<reference evidence="4" key="1">
    <citation type="submission" date="2013-08" db="EMBL/GenBank/DDBJ databases">
        <authorList>
            <person name="Mendez C."/>
            <person name="Richter M."/>
            <person name="Ferrer M."/>
            <person name="Sanchez J."/>
        </authorList>
    </citation>
    <scope>NUCLEOTIDE SEQUENCE</scope>
</reference>
<dbReference type="HAMAP" id="MF_00410">
    <property type="entry name" value="Ribosomal_eL31"/>
    <property type="match status" value="1"/>
</dbReference>
<name>T1BT97_9ZZZZ</name>
<dbReference type="PROSITE" id="PS01144">
    <property type="entry name" value="RIBOSOMAL_L31E"/>
    <property type="match status" value="1"/>
</dbReference>
<gene>
    <name evidence="4" type="ORF">B1B_04273</name>
</gene>
<accession>T1BT97</accession>
<dbReference type="SMART" id="SM01380">
    <property type="entry name" value="Ribosomal_L31e"/>
    <property type="match status" value="1"/>
</dbReference>
<dbReference type="SUPFAM" id="SSF54575">
    <property type="entry name" value="Ribosomal protein L31e"/>
    <property type="match status" value="1"/>
</dbReference>
<dbReference type="GO" id="GO:0002181">
    <property type="term" value="P:cytoplasmic translation"/>
    <property type="evidence" value="ECO:0007669"/>
    <property type="project" value="TreeGrafter"/>
</dbReference>
<organism evidence="4">
    <name type="scientific">mine drainage metagenome</name>
    <dbReference type="NCBI Taxonomy" id="410659"/>
    <lineage>
        <taxon>unclassified sequences</taxon>
        <taxon>metagenomes</taxon>
        <taxon>ecological metagenomes</taxon>
    </lineage>
</organism>
<dbReference type="AlphaFoldDB" id="T1BT97"/>
<dbReference type="PANTHER" id="PTHR10956:SF0">
    <property type="entry name" value="60S RIBOSOMAL PROTEIN L31"/>
    <property type="match status" value="1"/>
</dbReference>
<dbReference type="NCBIfam" id="NF002258">
    <property type="entry name" value="PRK01192.1-1"/>
    <property type="match status" value="1"/>
</dbReference>
<dbReference type="Gene3D" id="3.10.440.10">
    <property type="match status" value="1"/>
</dbReference>
<sequence>MARNPNAPAPTEELEREYVIPLRASMHQPSRRRRSGHALETVRRFISRHMKGKPEDVWIDPRINLYIWKRGIQHIPRQVHVKAIRFEDGLIEVDLLDEA</sequence>
<evidence type="ECO:0000256" key="3">
    <source>
        <dbReference type="ARBA" id="ARBA00023274"/>
    </source>
</evidence>
<dbReference type="InterPro" id="IPR023621">
    <property type="entry name" value="Ribosomal_eL31_dom_sf"/>
</dbReference>
<proteinExistence type="inferred from homology"/>
<dbReference type="Pfam" id="PF01198">
    <property type="entry name" value="Ribosomal_L31e"/>
    <property type="match status" value="1"/>
</dbReference>
<comment type="similarity">
    <text evidence="1">Belongs to the eukaryotic ribosomal protein eL31 family.</text>
</comment>
<keyword evidence="3" id="KW-0687">Ribonucleoprotein</keyword>
<dbReference type="CDD" id="cd00463">
    <property type="entry name" value="Ribosomal_L31e"/>
    <property type="match status" value="1"/>
</dbReference>
<protein>
    <submittedName>
        <fullName evidence="4">Ribosomal protein L31e</fullName>
    </submittedName>
</protein>
<dbReference type="InterPro" id="IPR000054">
    <property type="entry name" value="Ribosomal_eL31"/>
</dbReference>